<protein>
    <submittedName>
        <fullName evidence="2">Uncharacterized protein</fullName>
    </submittedName>
</protein>
<feature type="compositionally biased region" description="Polar residues" evidence="1">
    <location>
        <begin position="30"/>
        <end position="49"/>
    </location>
</feature>
<evidence type="ECO:0000256" key="1">
    <source>
        <dbReference type="SAM" id="MobiDB-lite"/>
    </source>
</evidence>
<feature type="region of interest" description="Disordered" evidence="1">
    <location>
        <begin position="30"/>
        <end position="72"/>
    </location>
</feature>
<gene>
    <name evidence="2" type="ORF">NP493_254g02012</name>
</gene>
<keyword evidence="3" id="KW-1185">Reference proteome</keyword>
<organism evidence="2 3">
    <name type="scientific">Ridgeia piscesae</name>
    <name type="common">Tubeworm</name>
    <dbReference type="NCBI Taxonomy" id="27915"/>
    <lineage>
        <taxon>Eukaryota</taxon>
        <taxon>Metazoa</taxon>
        <taxon>Spiralia</taxon>
        <taxon>Lophotrochozoa</taxon>
        <taxon>Annelida</taxon>
        <taxon>Polychaeta</taxon>
        <taxon>Sedentaria</taxon>
        <taxon>Canalipalpata</taxon>
        <taxon>Sabellida</taxon>
        <taxon>Siboglinidae</taxon>
        <taxon>Ridgeia</taxon>
    </lineage>
</organism>
<name>A0AAD9NYE3_RIDPI</name>
<comment type="caution">
    <text evidence="2">The sequence shown here is derived from an EMBL/GenBank/DDBJ whole genome shotgun (WGS) entry which is preliminary data.</text>
</comment>
<dbReference type="AlphaFoldDB" id="A0AAD9NYE3"/>
<feature type="compositionally biased region" description="Basic residues" evidence="1">
    <location>
        <begin position="94"/>
        <end position="103"/>
    </location>
</feature>
<feature type="region of interest" description="Disordered" evidence="1">
    <location>
        <begin position="94"/>
        <end position="127"/>
    </location>
</feature>
<dbReference type="Proteomes" id="UP001209878">
    <property type="component" value="Unassembled WGS sequence"/>
</dbReference>
<accession>A0AAD9NYE3</accession>
<feature type="compositionally biased region" description="Basic and acidic residues" evidence="1">
    <location>
        <begin position="56"/>
        <end position="72"/>
    </location>
</feature>
<dbReference type="EMBL" id="JAODUO010000254">
    <property type="protein sequence ID" value="KAK2184749.1"/>
    <property type="molecule type" value="Genomic_DNA"/>
</dbReference>
<sequence>MVNATKSESAKKDGRHLALRTTVEDSQCRGSARFSRNVTSTRIPRQTLCTDVAPDETGRTQSERRQIYFSRRHNDGRYDNTLSRLHASAALKRLKHIKSRRKRSSESDVADVGGKISQDGVSSGRSVDMQVRRDVAKLISCV</sequence>
<proteinExistence type="predicted"/>
<evidence type="ECO:0000313" key="3">
    <source>
        <dbReference type="Proteomes" id="UP001209878"/>
    </source>
</evidence>
<evidence type="ECO:0000313" key="2">
    <source>
        <dbReference type="EMBL" id="KAK2184749.1"/>
    </source>
</evidence>
<reference evidence="2" key="1">
    <citation type="journal article" date="2023" name="Mol. Biol. Evol.">
        <title>Third-Generation Sequencing Reveals the Adaptive Role of the Epigenome in Three Deep-Sea Polychaetes.</title>
        <authorList>
            <person name="Perez M."/>
            <person name="Aroh O."/>
            <person name="Sun Y."/>
            <person name="Lan Y."/>
            <person name="Juniper S.K."/>
            <person name="Young C.R."/>
            <person name="Angers B."/>
            <person name="Qian P.Y."/>
        </authorList>
    </citation>
    <scope>NUCLEOTIDE SEQUENCE</scope>
    <source>
        <strain evidence="2">R07B-5</strain>
    </source>
</reference>